<proteinExistence type="predicted"/>
<dbReference type="Proteomes" id="UP000316304">
    <property type="component" value="Unassembled WGS sequence"/>
</dbReference>
<keyword evidence="2" id="KW-1185">Reference proteome</keyword>
<name>A0A5C6C127_9BACT</name>
<dbReference type="OrthoDB" id="267670at2"/>
<reference evidence="1 2" key="1">
    <citation type="submission" date="2019-02" db="EMBL/GenBank/DDBJ databases">
        <title>Deep-cultivation of Planctomycetes and their phenomic and genomic characterization uncovers novel biology.</title>
        <authorList>
            <person name="Wiegand S."/>
            <person name="Jogler M."/>
            <person name="Boedeker C."/>
            <person name="Pinto D."/>
            <person name="Vollmers J."/>
            <person name="Rivas-Marin E."/>
            <person name="Kohn T."/>
            <person name="Peeters S.H."/>
            <person name="Heuer A."/>
            <person name="Rast P."/>
            <person name="Oberbeckmann S."/>
            <person name="Bunk B."/>
            <person name="Jeske O."/>
            <person name="Meyerdierks A."/>
            <person name="Storesund J.E."/>
            <person name="Kallscheuer N."/>
            <person name="Luecker S."/>
            <person name="Lage O.M."/>
            <person name="Pohl T."/>
            <person name="Merkel B.J."/>
            <person name="Hornburger P."/>
            <person name="Mueller R.-W."/>
            <person name="Bruemmer F."/>
            <person name="Labrenz M."/>
            <person name="Spormann A.M."/>
            <person name="Op Den Camp H."/>
            <person name="Overmann J."/>
            <person name="Amann R."/>
            <person name="Jetten M.S.M."/>
            <person name="Mascher T."/>
            <person name="Medema M.H."/>
            <person name="Devos D.P."/>
            <person name="Kaster A.-K."/>
            <person name="Ovreas L."/>
            <person name="Rohde M."/>
            <person name="Galperin M.Y."/>
            <person name="Jogler C."/>
        </authorList>
    </citation>
    <scope>NUCLEOTIDE SEQUENCE [LARGE SCALE GENOMIC DNA]</scope>
    <source>
        <strain evidence="1 2">Pla52o</strain>
    </source>
</reference>
<accession>A0A5C6C127</accession>
<dbReference type="AlphaFoldDB" id="A0A5C6C127"/>
<comment type="caution">
    <text evidence="1">The sequence shown here is derived from an EMBL/GenBank/DDBJ whole genome shotgun (WGS) entry which is preliminary data.</text>
</comment>
<gene>
    <name evidence="1" type="ORF">Pla52o_48920</name>
</gene>
<evidence type="ECO:0000313" key="1">
    <source>
        <dbReference type="EMBL" id="TWU17677.1"/>
    </source>
</evidence>
<evidence type="ECO:0000313" key="2">
    <source>
        <dbReference type="Proteomes" id="UP000316304"/>
    </source>
</evidence>
<sequence length="195" mass="20722">MSNASIDPNRVATIVREVLERVKQHGPETAERPPLGSLSNVVSVSSILAAAKNGEQEIQTTAKTIVTPAARDEAKQRGIAIIRVTPTPPSAPASLRKLESLGTVTDSENPARATAVCEQLARRGIRGSSSISVILSETPAKDVYRICSGGRRAAAVSSIATIERIEKELSPQVWVLDMHALNFIAAVNVAARLLQ</sequence>
<dbReference type="EMBL" id="SJPT01000010">
    <property type="protein sequence ID" value="TWU17677.1"/>
    <property type="molecule type" value="Genomic_DNA"/>
</dbReference>
<organism evidence="1 2">
    <name type="scientific">Novipirellula galeiformis</name>
    <dbReference type="NCBI Taxonomy" id="2528004"/>
    <lineage>
        <taxon>Bacteria</taxon>
        <taxon>Pseudomonadati</taxon>
        <taxon>Planctomycetota</taxon>
        <taxon>Planctomycetia</taxon>
        <taxon>Pirellulales</taxon>
        <taxon>Pirellulaceae</taxon>
        <taxon>Novipirellula</taxon>
    </lineage>
</organism>
<protein>
    <submittedName>
        <fullName evidence="1">Uncharacterized protein</fullName>
    </submittedName>
</protein>
<dbReference type="RefSeq" id="WP_146596871.1">
    <property type="nucleotide sequence ID" value="NZ_SJPT01000010.1"/>
</dbReference>